<evidence type="ECO:0000256" key="9">
    <source>
        <dbReference type="ARBA" id="ARBA00023136"/>
    </source>
</evidence>
<dbReference type="InterPro" id="IPR001611">
    <property type="entry name" value="Leu-rich_rpt"/>
</dbReference>
<keyword evidence="6 13" id="KW-0732">Signal</keyword>
<dbReference type="FunFam" id="3.80.10.10:FF:000111">
    <property type="entry name" value="LRR receptor-like serine/threonine-protein kinase ERECTA"/>
    <property type="match status" value="1"/>
</dbReference>
<gene>
    <name evidence="15" type="ORF">ACJRO7_006499</name>
</gene>
<dbReference type="GO" id="GO:0005886">
    <property type="term" value="C:plasma membrane"/>
    <property type="evidence" value="ECO:0007669"/>
    <property type="project" value="UniProtKB-SubCell"/>
</dbReference>
<evidence type="ECO:0000256" key="2">
    <source>
        <dbReference type="ARBA" id="ARBA00009592"/>
    </source>
</evidence>
<dbReference type="GO" id="GO:0007165">
    <property type="term" value="P:signal transduction"/>
    <property type="evidence" value="ECO:0007669"/>
    <property type="project" value="UniProtKB-ARBA"/>
</dbReference>
<keyword evidence="8 12" id="KW-1133">Transmembrane helix</keyword>
<dbReference type="InterPro" id="IPR046956">
    <property type="entry name" value="RLP23-like"/>
</dbReference>
<evidence type="ECO:0000256" key="8">
    <source>
        <dbReference type="ARBA" id="ARBA00022989"/>
    </source>
</evidence>
<evidence type="ECO:0000256" key="4">
    <source>
        <dbReference type="ARBA" id="ARBA00022614"/>
    </source>
</evidence>
<feature type="transmembrane region" description="Helical" evidence="12">
    <location>
        <begin position="902"/>
        <end position="928"/>
    </location>
</feature>
<dbReference type="PANTHER" id="PTHR48061:SF12">
    <property type="entry name" value="DISEASE RESISTANCE LIKE PROTEIN"/>
    <property type="match status" value="1"/>
</dbReference>
<dbReference type="EMBL" id="JBJKBG010000011">
    <property type="protein sequence ID" value="KAL3714597.1"/>
    <property type="molecule type" value="Genomic_DNA"/>
</dbReference>
<keyword evidence="4" id="KW-0433">Leucine-rich repeat</keyword>
<feature type="domain" description="Leucine-rich repeat-containing N-terminal plant-type" evidence="14">
    <location>
        <begin position="39"/>
        <end position="84"/>
    </location>
</feature>
<dbReference type="Pfam" id="PF00560">
    <property type="entry name" value="LRR_1"/>
    <property type="match status" value="4"/>
</dbReference>
<dbReference type="Pfam" id="PF08263">
    <property type="entry name" value="LRRNT_2"/>
    <property type="match status" value="1"/>
</dbReference>
<keyword evidence="5 12" id="KW-0812">Transmembrane</keyword>
<organism evidence="15 16">
    <name type="scientific">Eucalyptus globulus</name>
    <name type="common">Tasmanian blue gum</name>
    <dbReference type="NCBI Taxonomy" id="34317"/>
    <lineage>
        <taxon>Eukaryota</taxon>
        <taxon>Viridiplantae</taxon>
        <taxon>Streptophyta</taxon>
        <taxon>Embryophyta</taxon>
        <taxon>Tracheophyta</taxon>
        <taxon>Spermatophyta</taxon>
        <taxon>Magnoliopsida</taxon>
        <taxon>eudicotyledons</taxon>
        <taxon>Gunneridae</taxon>
        <taxon>Pentapetalae</taxon>
        <taxon>rosids</taxon>
        <taxon>malvids</taxon>
        <taxon>Myrtales</taxon>
        <taxon>Myrtaceae</taxon>
        <taxon>Myrtoideae</taxon>
        <taxon>Eucalypteae</taxon>
        <taxon>Eucalyptus</taxon>
    </lineage>
</organism>
<dbReference type="SUPFAM" id="SSF52058">
    <property type="entry name" value="L domain-like"/>
    <property type="match status" value="3"/>
</dbReference>
<dbReference type="SMART" id="SM00369">
    <property type="entry name" value="LRR_TYP"/>
    <property type="match status" value="7"/>
</dbReference>
<evidence type="ECO:0000256" key="5">
    <source>
        <dbReference type="ARBA" id="ARBA00022692"/>
    </source>
</evidence>
<evidence type="ECO:0000256" key="1">
    <source>
        <dbReference type="ARBA" id="ARBA00004251"/>
    </source>
</evidence>
<dbReference type="InterPro" id="IPR032675">
    <property type="entry name" value="LRR_dom_sf"/>
</dbReference>
<keyword evidence="9 12" id="KW-0472">Membrane</keyword>
<accession>A0ABD3ILX9</accession>
<name>A0ABD3ILX9_EUCGL</name>
<evidence type="ECO:0000259" key="14">
    <source>
        <dbReference type="Pfam" id="PF08263"/>
    </source>
</evidence>
<keyword evidence="16" id="KW-1185">Reference proteome</keyword>
<feature type="signal peptide" evidence="13">
    <location>
        <begin position="1"/>
        <end position="25"/>
    </location>
</feature>
<evidence type="ECO:0000256" key="10">
    <source>
        <dbReference type="ARBA" id="ARBA00023170"/>
    </source>
</evidence>
<dbReference type="InterPro" id="IPR013210">
    <property type="entry name" value="LRR_N_plant-typ"/>
</dbReference>
<evidence type="ECO:0000256" key="6">
    <source>
        <dbReference type="ARBA" id="ARBA00022729"/>
    </source>
</evidence>
<dbReference type="InterPro" id="IPR003591">
    <property type="entry name" value="Leu-rich_rpt_typical-subtyp"/>
</dbReference>
<dbReference type="Proteomes" id="UP001634007">
    <property type="component" value="Unassembled WGS sequence"/>
</dbReference>
<dbReference type="FunFam" id="3.80.10.10:FF:000383">
    <property type="entry name" value="Leucine-rich repeat receptor protein kinase EMS1"/>
    <property type="match status" value="1"/>
</dbReference>
<dbReference type="PANTHER" id="PTHR48061">
    <property type="entry name" value="LEUCINE-RICH REPEAT RECEPTOR PROTEIN KINASE EMS1-LIKE-RELATED"/>
    <property type="match status" value="1"/>
</dbReference>
<evidence type="ECO:0000256" key="7">
    <source>
        <dbReference type="ARBA" id="ARBA00022737"/>
    </source>
</evidence>
<protein>
    <recommendedName>
        <fullName evidence="14">Leucine-rich repeat-containing N-terminal plant-type domain-containing protein</fullName>
    </recommendedName>
</protein>
<dbReference type="FunFam" id="3.80.10.10:FF:000041">
    <property type="entry name" value="LRR receptor-like serine/threonine-protein kinase ERECTA"/>
    <property type="match status" value="1"/>
</dbReference>
<sequence>MAHLLCFYMSIHLLLLYLSSQLIGAHNFSHFVKPLCLKNEMSALLQFKERYKIANVLVDPLVHPKILSWKNSHDCCSWNGIKCDENTGHVTVLDLGSSFLYGSIDNNSTLFQLARLEKPNLSNNHFKHSQIPSRIGDLSRLTHLDVSFSVFFQRLVHLGLCCNLDPYNSTSLLEMKTPGLRSLAQNLTNLEVLLLGAVNMSSGVPNTLANLSSLGWLNMDVCDLHGLFPSAVFHLPKLRFLGVGYNEVLTGQMPDFNSSGPLEELRLPAKNFSGEIPASIGNLRSLQKLTLMSYTCNLIGSLPASIGNLPSLSYLDIHGCKFSGSIPALFANISNLEHLDVSMNPFTVQPISYLSWLVQLDFLGNQLNGTIPSQLTNLIQLTKLCIQSNQLSGSISPWLTSMTQLVVLDLVVNNFHGEIPSSISQLQNLRVLVLAKNNFSCTIELDNFLKLKQLIVLQLSSNRLSCRTSSTNITLPQLQALGLASCNLSEFPTFLENQESMNWLDMSDNNIRGEVPFWDHPPKAPPSIMSYIVLKNRLTGALPPWIYNLSSAITLDLSSNNLTGGNNFQGSISELLVKGMQLTMLDLSDNQLQGKLPRSLANCKMLEFINFGSNLIADTIPSWLGSLSKLNVLILRSNKFHGVIKRSKSSSTFLKLWILDLSNNAFFGKLPREFFRSWNAMKSAIGSFTHAQRTIDDNNFYQRTTDDYNYFSLSYMGRNLQPKWYHSSFVGGYDYPMRMTLTYKGLKMYHQKISYVFTDVDLSSNFSEGEIPGVIGELKGLEGLNLSNNVLTGHIPSSLRNLTALESLDLSLNKLFGQIPQELTELGFLSFLNVSFNNLTGLVPRGKQLNTFSFNSFEGNSGLCGEFIFRKCQDSRDASRQPSIHQQEDFGSPIELDWKIVMLWYGSGLVIGVVIIGNAIFSWKHFWFEKSAKRRRQRPSRMQPKRLRNSWSGNFFLSRR</sequence>
<comment type="caution">
    <text evidence="15">The sequence shown here is derived from an EMBL/GenBank/DDBJ whole genome shotgun (WGS) entry which is preliminary data.</text>
</comment>
<comment type="similarity">
    <text evidence="2">Belongs to the RLP family.</text>
</comment>
<evidence type="ECO:0000256" key="12">
    <source>
        <dbReference type="SAM" id="Phobius"/>
    </source>
</evidence>
<evidence type="ECO:0000256" key="11">
    <source>
        <dbReference type="ARBA" id="ARBA00023180"/>
    </source>
</evidence>
<reference evidence="15 16" key="1">
    <citation type="submission" date="2024-11" db="EMBL/GenBank/DDBJ databases">
        <title>Chromosome-level genome assembly of Eucalyptus globulus Labill. provides insights into its genome evolution.</title>
        <authorList>
            <person name="Li X."/>
        </authorList>
    </citation>
    <scope>NUCLEOTIDE SEQUENCE [LARGE SCALE GENOMIC DNA]</scope>
    <source>
        <strain evidence="15">CL2024</strain>
        <tissue evidence="15">Fresh tender leaves</tissue>
    </source>
</reference>
<proteinExistence type="inferred from homology"/>
<evidence type="ECO:0000256" key="3">
    <source>
        <dbReference type="ARBA" id="ARBA00022475"/>
    </source>
</evidence>
<evidence type="ECO:0000313" key="15">
    <source>
        <dbReference type="EMBL" id="KAL3714597.1"/>
    </source>
</evidence>
<keyword evidence="10" id="KW-0675">Receptor</keyword>
<keyword evidence="3" id="KW-1003">Cell membrane</keyword>
<evidence type="ECO:0000313" key="16">
    <source>
        <dbReference type="Proteomes" id="UP001634007"/>
    </source>
</evidence>
<dbReference type="PRINTS" id="PR00019">
    <property type="entry name" value="LEURICHRPT"/>
</dbReference>
<keyword evidence="11" id="KW-0325">Glycoprotein</keyword>
<dbReference type="Gene3D" id="3.80.10.10">
    <property type="entry name" value="Ribonuclease Inhibitor"/>
    <property type="match status" value="4"/>
</dbReference>
<keyword evidence="7" id="KW-0677">Repeat</keyword>
<comment type="subcellular location">
    <subcellularLocation>
        <location evidence="1">Cell membrane</location>
        <topology evidence="1">Single-pass type I membrane protein</topology>
    </subcellularLocation>
</comment>
<dbReference type="AlphaFoldDB" id="A0ABD3ILX9"/>
<evidence type="ECO:0000256" key="13">
    <source>
        <dbReference type="SAM" id="SignalP"/>
    </source>
</evidence>
<feature type="chain" id="PRO_5044758233" description="Leucine-rich repeat-containing N-terminal plant-type domain-containing protein" evidence="13">
    <location>
        <begin position="26"/>
        <end position="960"/>
    </location>
</feature>